<comment type="caution">
    <text evidence="2">The sequence shown here is derived from an EMBL/GenBank/DDBJ whole genome shotgun (WGS) entry which is preliminary data.</text>
</comment>
<organism evidence="2 3">
    <name type="scientific">Corticibacter populi</name>
    <dbReference type="NCBI Taxonomy" id="1550736"/>
    <lineage>
        <taxon>Bacteria</taxon>
        <taxon>Pseudomonadati</taxon>
        <taxon>Pseudomonadota</taxon>
        <taxon>Betaproteobacteria</taxon>
        <taxon>Burkholderiales</taxon>
        <taxon>Comamonadaceae</taxon>
        <taxon>Corticibacter</taxon>
    </lineage>
</organism>
<evidence type="ECO:0000313" key="2">
    <source>
        <dbReference type="EMBL" id="RMX05753.1"/>
    </source>
</evidence>
<dbReference type="Gene3D" id="3.40.50.150">
    <property type="entry name" value="Vaccinia Virus protein VP39"/>
    <property type="match status" value="1"/>
</dbReference>
<dbReference type="GO" id="GO:0032259">
    <property type="term" value="P:methylation"/>
    <property type="evidence" value="ECO:0007669"/>
    <property type="project" value="UniProtKB-KW"/>
</dbReference>
<accession>A0A3M6QRZ5</accession>
<reference evidence="2 3" key="1">
    <citation type="submission" date="2018-10" db="EMBL/GenBank/DDBJ databases">
        <title>Draft genome of Cortibacter populi DSM10536.</title>
        <authorList>
            <person name="Bernier A.-M."/>
            <person name="Bernard K."/>
        </authorList>
    </citation>
    <scope>NUCLEOTIDE SEQUENCE [LARGE SCALE GENOMIC DNA]</scope>
    <source>
        <strain evidence="2 3">DSM 105136</strain>
    </source>
</reference>
<evidence type="ECO:0000313" key="3">
    <source>
        <dbReference type="Proteomes" id="UP000278006"/>
    </source>
</evidence>
<keyword evidence="2" id="KW-0808">Transferase</keyword>
<sequence length="273" mass="29185">MPSSTQGNPFRFNDGATYERYMGQWSRLVGEAFLDWLAIGPQKRWLDVGCGNGAFTEMLIERCRPALVHGIDPSEGQLAYARAREALQTAGLSRADAMALPFPADGFDVAVMPLVIFFVPNPAQGVAEMARVVSPGGTVAAYAWDMAGGGFPYHALHTQMRALGVDVPVPTSTEASNMDVMRSLWAQAGLAAVEERSITVRRTFVDFDDYWATVLGAPSVGAKLAVMSPGEIDRLKAQMQAGLSADSTGRITCSARANAIKGQVAASQRARQG</sequence>
<dbReference type="CDD" id="cd02440">
    <property type="entry name" value="AdoMet_MTases"/>
    <property type="match status" value="1"/>
</dbReference>
<dbReference type="PANTHER" id="PTHR43591">
    <property type="entry name" value="METHYLTRANSFERASE"/>
    <property type="match status" value="1"/>
</dbReference>
<dbReference type="InterPro" id="IPR013216">
    <property type="entry name" value="Methyltransf_11"/>
</dbReference>
<protein>
    <submittedName>
        <fullName evidence="2">Class I SAM-dependent methyltransferase</fullName>
    </submittedName>
</protein>
<name>A0A3M6QRZ5_9BURK</name>
<feature type="domain" description="Methyltransferase type 11" evidence="1">
    <location>
        <begin position="46"/>
        <end position="140"/>
    </location>
</feature>
<dbReference type="SUPFAM" id="SSF53335">
    <property type="entry name" value="S-adenosyl-L-methionine-dependent methyltransferases"/>
    <property type="match status" value="1"/>
</dbReference>
<dbReference type="AlphaFoldDB" id="A0A3M6QRZ5"/>
<dbReference type="Proteomes" id="UP000278006">
    <property type="component" value="Unassembled WGS sequence"/>
</dbReference>
<dbReference type="Pfam" id="PF08241">
    <property type="entry name" value="Methyltransf_11"/>
    <property type="match status" value="1"/>
</dbReference>
<keyword evidence="2" id="KW-0489">Methyltransferase</keyword>
<dbReference type="PANTHER" id="PTHR43591:SF24">
    <property type="entry name" value="2-METHOXY-6-POLYPRENYL-1,4-BENZOQUINOL METHYLASE, MITOCHONDRIAL"/>
    <property type="match status" value="1"/>
</dbReference>
<dbReference type="OrthoDB" id="5330018at2"/>
<dbReference type="RefSeq" id="WP_122229321.1">
    <property type="nucleotide sequence ID" value="NZ_RDQO01000003.1"/>
</dbReference>
<dbReference type="GO" id="GO:0008757">
    <property type="term" value="F:S-adenosylmethionine-dependent methyltransferase activity"/>
    <property type="evidence" value="ECO:0007669"/>
    <property type="project" value="InterPro"/>
</dbReference>
<proteinExistence type="predicted"/>
<dbReference type="InterPro" id="IPR029063">
    <property type="entry name" value="SAM-dependent_MTases_sf"/>
</dbReference>
<dbReference type="EMBL" id="RDQO01000003">
    <property type="protein sequence ID" value="RMX05753.1"/>
    <property type="molecule type" value="Genomic_DNA"/>
</dbReference>
<keyword evidence="3" id="KW-1185">Reference proteome</keyword>
<evidence type="ECO:0000259" key="1">
    <source>
        <dbReference type="Pfam" id="PF08241"/>
    </source>
</evidence>
<gene>
    <name evidence="2" type="ORF">D8I35_11320</name>
</gene>